<gene>
    <name evidence="1" type="ORF">V6250_16595</name>
</gene>
<dbReference type="Proteomes" id="UP001374952">
    <property type="component" value="Unassembled WGS sequence"/>
</dbReference>
<accession>A0ACC6R9Q5</accession>
<keyword evidence="2" id="KW-1185">Reference proteome</keyword>
<sequence>MKLVHVYISEYKVIKKLNVPFSGKHGCFYDDESLILRFKKNEVNYYNGVECSAVIGNNGVGKSTILNFLEEAYGLTDSSGIIIFYDSVLNRYHVCPINLYLNEEDIETSFKFKIEPSYKSFVSSSAIKLIKANNLTGLEELSFVKSKAKTFVHDLSLSQYAKGSKRKVIERTSRLLEYFSMYQNDGFERTKVTFNFKFKESSVSYVNSLINNKALRSSLDNEQLIAVKNVIENYHMDELSFSSPHRLCKELLFINLLSIVRNLSSLSIIPSEKRDIFFISFLVEFDKRGLKFELLKGLIEKVASDFIRSDESLLEMDTLIIAKKFNEISKVFWDVGRLLDFYQEDFTVVGSNEISTSNVDLIVRLTGAIQLLPSNISTNFIFGWHGLSTGEFARLNLFSELFHFINSEKRNEKEKYLLVMDEVDLFQHPDWQRTFLEDLLNFIGLMFPKDRVQLILSTHSPIIVSDFLPEDIVSLKVDNEGETVLCKAYGFGTQITDLYLHGMHLNSTFGEYSKKLLSSILKRRDENNLTHEDRLLISRIEDISIRNMFLRKP</sequence>
<name>A0ACC6R9Q5_9GAMM</name>
<evidence type="ECO:0000313" key="1">
    <source>
        <dbReference type="EMBL" id="MEL0605793.1"/>
    </source>
</evidence>
<protein>
    <submittedName>
        <fullName evidence="1">AAA family ATPase</fullName>
    </submittedName>
</protein>
<proteinExistence type="predicted"/>
<reference evidence="1" key="1">
    <citation type="submission" date="2024-02" db="EMBL/GenBank/DDBJ databases">
        <title>Bacteria isolated from the canopy kelp, Nereocystis luetkeana.</title>
        <authorList>
            <person name="Pfister C.A."/>
            <person name="Younker I.T."/>
            <person name="Light S.H."/>
        </authorList>
    </citation>
    <scope>NUCLEOTIDE SEQUENCE</scope>
    <source>
        <strain evidence="1">TN.2.01</strain>
    </source>
</reference>
<comment type="caution">
    <text evidence="1">The sequence shown here is derived from an EMBL/GenBank/DDBJ whole genome shotgun (WGS) entry which is preliminary data.</text>
</comment>
<evidence type="ECO:0000313" key="2">
    <source>
        <dbReference type="Proteomes" id="UP001374952"/>
    </source>
</evidence>
<dbReference type="EMBL" id="JBAKAX010000022">
    <property type="protein sequence ID" value="MEL0605793.1"/>
    <property type="molecule type" value="Genomic_DNA"/>
</dbReference>
<organism evidence="1 2">
    <name type="scientific">Pseudoalteromonas undina</name>
    <dbReference type="NCBI Taxonomy" id="43660"/>
    <lineage>
        <taxon>Bacteria</taxon>
        <taxon>Pseudomonadati</taxon>
        <taxon>Pseudomonadota</taxon>
        <taxon>Gammaproteobacteria</taxon>
        <taxon>Alteromonadales</taxon>
        <taxon>Pseudoalteromonadaceae</taxon>
        <taxon>Pseudoalteromonas</taxon>
    </lineage>
</organism>